<keyword evidence="1" id="KW-0677">Repeat</keyword>
<dbReference type="Pfam" id="PF13290">
    <property type="entry name" value="CHB_HEX_C_1"/>
    <property type="match status" value="1"/>
</dbReference>
<proteinExistence type="predicted"/>
<evidence type="ECO:0000259" key="5">
    <source>
        <dbReference type="Pfam" id="PF13290"/>
    </source>
</evidence>
<keyword evidence="2" id="KW-1133">Transmembrane helix</keyword>
<evidence type="ECO:0000256" key="3">
    <source>
        <dbReference type="SAM" id="SignalP"/>
    </source>
</evidence>
<protein>
    <submittedName>
        <fullName evidence="6">Uncharacterized protein</fullName>
    </submittedName>
</protein>
<sequence>MYSQANTAGMKSALLIALMAACFTLPSIVHAQAPPGGGDGGMPTFEAPRASEGTVTAGEINSSNTGVILNVPVPDDAVYEGGSLQPEVSQDDGLTFFSVGTPHTITNAELGTAFDLAAISISSIESALGNVLSDGMTLTFREVTTDSEGTVHDAVALGQLLVNMPPDTTAPVIAAHEDVTAEATSASGAVVSYTSPAADDGSAVTCLPASGGTFAVGATMVTCNASDGAGNAATASPFTVRVADTPVASPDAGTYTSAQSVTLSAEGSPSIRYTTDGSTPTCAGSTYSSAISVGSSVTVKALSCYGEGGATASSSVASFDYTINIPAPAPAPAPSGGGGGGSAGGDGHSLFPVAPVVGVVTLPAPPAPVVSETNTVVVSASSPVVSAAPAPSTQRPAPHSVAPVAVAPRAATNEVGQSTEPVETEIGVNSSQAAAAGAPQREKIQWGPQVTTVDYGIGQLIAFFPWFVLFVLLLIILLSLFKILRTSNDFDTEYSEPRL</sequence>
<comment type="caution">
    <text evidence="6">The sequence shown here is derived from an EMBL/GenBank/DDBJ whole genome shotgun (WGS) entry which is preliminary data.</text>
</comment>
<reference evidence="6 7" key="1">
    <citation type="journal article" date="2016" name="Nat. Commun.">
        <title>Thousands of microbial genomes shed light on interconnected biogeochemical processes in an aquifer system.</title>
        <authorList>
            <person name="Anantharaman K."/>
            <person name="Brown C.T."/>
            <person name="Hug L.A."/>
            <person name="Sharon I."/>
            <person name="Castelle C.J."/>
            <person name="Probst A.J."/>
            <person name="Thomas B.C."/>
            <person name="Singh A."/>
            <person name="Wilkins M.J."/>
            <person name="Karaoz U."/>
            <person name="Brodie E.L."/>
            <person name="Williams K.H."/>
            <person name="Hubbard S.S."/>
            <person name="Banfield J.F."/>
        </authorList>
    </citation>
    <scope>NUCLEOTIDE SEQUENCE [LARGE SCALE GENOMIC DNA]</scope>
</reference>
<feature type="domain" description="GH29D-like beta-sandwich" evidence="5">
    <location>
        <begin position="250"/>
        <end position="308"/>
    </location>
</feature>
<dbReference type="EMBL" id="MFLK01000036">
    <property type="protein sequence ID" value="OGG65717.1"/>
    <property type="molecule type" value="Genomic_DNA"/>
</dbReference>
<dbReference type="Proteomes" id="UP000177652">
    <property type="component" value="Unassembled WGS sequence"/>
</dbReference>
<feature type="domain" description="HYR" evidence="4">
    <location>
        <begin position="166"/>
        <end position="242"/>
    </location>
</feature>
<feature type="transmembrane region" description="Helical" evidence="2">
    <location>
        <begin position="460"/>
        <end position="481"/>
    </location>
</feature>
<feature type="chain" id="PRO_5009523981" evidence="3">
    <location>
        <begin position="32"/>
        <end position="499"/>
    </location>
</feature>
<keyword evidence="2" id="KW-0472">Membrane</keyword>
<dbReference type="STRING" id="1798497.A3D71_00890"/>
<feature type="signal peptide" evidence="3">
    <location>
        <begin position="1"/>
        <end position="31"/>
    </location>
</feature>
<gene>
    <name evidence="6" type="ORF">A3D71_00890</name>
</gene>
<dbReference type="AlphaFoldDB" id="A0A1F6DWK0"/>
<name>A0A1F6DWK0_9BACT</name>
<dbReference type="Pfam" id="PF02494">
    <property type="entry name" value="HYR"/>
    <property type="match status" value="1"/>
</dbReference>
<evidence type="ECO:0000259" key="4">
    <source>
        <dbReference type="Pfam" id="PF02494"/>
    </source>
</evidence>
<keyword evidence="2" id="KW-0812">Transmembrane</keyword>
<evidence type="ECO:0000313" key="6">
    <source>
        <dbReference type="EMBL" id="OGG65717.1"/>
    </source>
</evidence>
<evidence type="ECO:0000256" key="2">
    <source>
        <dbReference type="SAM" id="Phobius"/>
    </source>
</evidence>
<accession>A0A1F6DWK0</accession>
<organism evidence="6 7">
    <name type="scientific">Candidatus Kaiserbacteria bacterium RIFCSPHIGHO2_02_FULL_55_20</name>
    <dbReference type="NCBI Taxonomy" id="1798497"/>
    <lineage>
        <taxon>Bacteria</taxon>
        <taxon>Candidatus Kaiseribacteriota</taxon>
    </lineage>
</organism>
<dbReference type="InterPro" id="IPR059177">
    <property type="entry name" value="GH29D-like_dom"/>
</dbReference>
<keyword evidence="3" id="KW-0732">Signal</keyword>
<evidence type="ECO:0000256" key="1">
    <source>
        <dbReference type="ARBA" id="ARBA00022737"/>
    </source>
</evidence>
<dbReference type="InterPro" id="IPR003410">
    <property type="entry name" value="HYR_dom"/>
</dbReference>
<evidence type="ECO:0000313" key="7">
    <source>
        <dbReference type="Proteomes" id="UP000177652"/>
    </source>
</evidence>